<name>A0ABW8T4L1_9CLOT</name>
<comment type="similarity">
    <text evidence="1">Belongs to the CapA family.</text>
</comment>
<dbReference type="Gene3D" id="3.60.21.10">
    <property type="match status" value="1"/>
</dbReference>
<feature type="transmembrane region" description="Helical" evidence="2">
    <location>
        <begin position="7"/>
        <end position="29"/>
    </location>
</feature>
<reference evidence="4 5" key="1">
    <citation type="submission" date="2024-11" db="EMBL/GenBank/DDBJ databases">
        <authorList>
            <person name="Heng Y.C."/>
            <person name="Lim A.C.H."/>
            <person name="Lee J.K.Y."/>
            <person name="Kittelmann S."/>
        </authorList>
    </citation>
    <scope>NUCLEOTIDE SEQUENCE [LARGE SCALE GENOMIC DNA]</scope>
    <source>
        <strain evidence="4 5">WILCCON 0185</strain>
    </source>
</reference>
<proteinExistence type="inferred from homology"/>
<evidence type="ECO:0000313" key="4">
    <source>
        <dbReference type="EMBL" id="MFL0246620.1"/>
    </source>
</evidence>
<keyword evidence="5" id="KW-1185">Reference proteome</keyword>
<keyword evidence="2" id="KW-0472">Membrane</keyword>
<sequence>MKKNRKKIFFIILSLISIFLLSFLISYNYRYKKNTIQQDTALNQMDTSNKIEEAAPAASTPAPVISEVTISSVGDCTIGSDSKFSYNGSFMQVFQNNNKDYSYFFKNVSDIFKKDDLTTANLETTFTNADVKAEKEFTFKAPPDYAKVLTDASIEGVNIANNHIRDYLTKGLSDTKQSLKAVGINYFGEGEKWIAEVKGIKFGFLGYTGFYYDDNFLNNLKKDIQDLKNEGCLVIINFHWGVEGSNYPNNTQKYLAHYSIDNGADLIIGHHPHVIQGMEFYKDKPIAYSLGNFCFGGNKNPSDKDTFILQSNFKFENKKLISYGIRVIPCSISSVSYKNDYCPILLTENKKDAFLKRINSYSFNLNFKLSDNFHDIAVNN</sequence>
<dbReference type="PANTHER" id="PTHR33393">
    <property type="entry name" value="POLYGLUTAMINE SYNTHESIS ACCESSORY PROTEIN RV0574C-RELATED"/>
    <property type="match status" value="1"/>
</dbReference>
<dbReference type="InterPro" id="IPR019079">
    <property type="entry name" value="Capsule_synth_CapA"/>
</dbReference>
<comment type="caution">
    <text evidence="4">The sequence shown here is derived from an EMBL/GenBank/DDBJ whole genome shotgun (WGS) entry which is preliminary data.</text>
</comment>
<evidence type="ECO:0000256" key="2">
    <source>
        <dbReference type="SAM" id="Phobius"/>
    </source>
</evidence>
<dbReference type="PANTHER" id="PTHR33393:SF11">
    <property type="entry name" value="POLYGLUTAMINE SYNTHESIS ACCESSORY PROTEIN RV0574C-RELATED"/>
    <property type="match status" value="1"/>
</dbReference>
<dbReference type="Pfam" id="PF09587">
    <property type="entry name" value="PGA_cap"/>
    <property type="match status" value="1"/>
</dbReference>
<dbReference type="CDD" id="cd07381">
    <property type="entry name" value="MPP_CapA"/>
    <property type="match status" value="1"/>
</dbReference>
<evidence type="ECO:0000256" key="1">
    <source>
        <dbReference type="ARBA" id="ARBA00005662"/>
    </source>
</evidence>
<evidence type="ECO:0000259" key="3">
    <source>
        <dbReference type="SMART" id="SM00854"/>
    </source>
</evidence>
<dbReference type="EMBL" id="JBJHZZ010000002">
    <property type="protein sequence ID" value="MFL0246620.1"/>
    <property type="molecule type" value="Genomic_DNA"/>
</dbReference>
<protein>
    <submittedName>
        <fullName evidence="4">CapA family protein</fullName>
    </submittedName>
</protein>
<keyword evidence="2" id="KW-1133">Transmembrane helix</keyword>
<feature type="domain" description="Capsule synthesis protein CapA" evidence="3">
    <location>
        <begin position="69"/>
        <end position="297"/>
    </location>
</feature>
<evidence type="ECO:0000313" key="5">
    <source>
        <dbReference type="Proteomes" id="UP001623591"/>
    </source>
</evidence>
<dbReference type="InterPro" id="IPR029052">
    <property type="entry name" value="Metallo-depent_PP-like"/>
</dbReference>
<accession>A0ABW8T4L1</accession>
<dbReference type="SUPFAM" id="SSF56300">
    <property type="entry name" value="Metallo-dependent phosphatases"/>
    <property type="match status" value="1"/>
</dbReference>
<organism evidence="4 5">
    <name type="scientific">Candidatus Clostridium stratigraminis</name>
    <dbReference type="NCBI Taxonomy" id="3381661"/>
    <lineage>
        <taxon>Bacteria</taxon>
        <taxon>Bacillati</taxon>
        <taxon>Bacillota</taxon>
        <taxon>Clostridia</taxon>
        <taxon>Eubacteriales</taxon>
        <taxon>Clostridiaceae</taxon>
        <taxon>Clostridium</taxon>
    </lineage>
</organism>
<gene>
    <name evidence="4" type="ORF">ACJDUG_06535</name>
</gene>
<keyword evidence="2" id="KW-0812">Transmembrane</keyword>
<dbReference type="InterPro" id="IPR052169">
    <property type="entry name" value="CW_Biosynth-Accessory"/>
</dbReference>
<dbReference type="Proteomes" id="UP001623591">
    <property type="component" value="Unassembled WGS sequence"/>
</dbReference>
<dbReference type="SMART" id="SM00854">
    <property type="entry name" value="PGA_cap"/>
    <property type="match status" value="1"/>
</dbReference>